<dbReference type="EMBL" id="KN833001">
    <property type="protein sequence ID" value="KIM81036.1"/>
    <property type="molecule type" value="Genomic_DNA"/>
</dbReference>
<dbReference type="InterPro" id="IPR050524">
    <property type="entry name" value="APC_YAT"/>
</dbReference>
<reference evidence="10 11" key="1">
    <citation type="submission" date="2014-04" db="EMBL/GenBank/DDBJ databases">
        <authorList>
            <consortium name="DOE Joint Genome Institute"/>
            <person name="Kuo A."/>
            <person name="Tarkka M."/>
            <person name="Buscot F."/>
            <person name="Kohler A."/>
            <person name="Nagy L.G."/>
            <person name="Floudas D."/>
            <person name="Copeland A."/>
            <person name="Barry K.W."/>
            <person name="Cichocki N."/>
            <person name="Veneault-Fourrey C."/>
            <person name="LaButti K."/>
            <person name="Lindquist E.A."/>
            <person name="Lipzen A."/>
            <person name="Lundell T."/>
            <person name="Morin E."/>
            <person name="Murat C."/>
            <person name="Sun H."/>
            <person name="Tunlid A."/>
            <person name="Henrissat B."/>
            <person name="Grigoriev I.V."/>
            <person name="Hibbett D.S."/>
            <person name="Martin F."/>
            <person name="Nordberg H.P."/>
            <person name="Cantor M.N."/>
            <person name="Hua S.X."/>
        </authorList>
    </citation>
    <scope>NUCLEOTIDE SEQUENCE [LARGE SCALE GENOMIC DNA]</scope>
    <source>
        <strain evidence="10 11">F 1598</strain>
    </source>
</reference>
<accession>A0A0C3FP71</accession>
<feature type="transmembrane region" description="Helical" evidence="8">
    <location>
        <begin position="121"/>
        <end position="143"/>
    </location>
</feature>
<feature type="region of interest" description="Disordered" evidence="7">
    <location>
        <begin position="1"/>
        <end position="24"/>
    </location>
</feature>
<organism evidence="10 11">
    <name type="scientific">Piloderma croceum (strain F 1598)</name>
    <dbReference type="NCBI Taxonomy" id="765440"/>
    <lineage>
        <taxon>Eukaryota</taxon>
        <taxon>Fungi</taxon>
        <taxon>Dikarya</taxon>
        <taxon>Basidiomycota</taxon>
        <taxon>Agaricomycotina</taxon>
        <taxon>Agaricomycetes</taxon>
        <taxon>Agaricomycetidae</taxon>
        <taxon>Atheliales</taxon>
        <taxon>Atheliaceae</taxon>
        <taxon>Piloderma</taxon>
    </lineage>
</organism>
<proteinExistence type="predicted"/>
<feature type="transmembrane region" description="Helical" evidence="8">
    <location>
        <begin position="149"/>
        <end position="172"/>
    </location>
</feature>
<dbReference type="GO" id="GO:0015171">
    <property type="term" value="F:amino acid transmembrane transporter activity"/>
    <property type="evidence" value="ECO:0007669"/>
    <property type="project" value="TreeGrafter"/>
</dbReference>
<keyword evidence="4" id="KW-0029">Amino-acid transport</keyword>
<dbReference type="Proteomes" id="UP000054166">
    <property type="component" value="Unassembled WGS sequence"/>
</dbReference>
<evidence type="ECO:0000256" key="3">
    <source>
        <dbReference type="ARBA" id="ARBA00022692"/>
    </source>
</evidence>
<dbReference type="AlphaFoldDB" id="A0A0C3FP71"/>
<evidence type="ECO:0000259" key="9">
    <source>
        <dbReference type="Pfam" id="PF00324"/>
    </source>
</evidence>
<feature type="transmembrane region" description="Helical" evidence="8">
    <location>
        <begin position="272"/>
        <end position="291"/>
    </location>
</feature>
<gene>
    <name evidence="10" type="ORF">PILCRDRAFT_510889</name>
</gene>
<feature type="transmembrane region" description="Helical" evidence="8">
    <location>
        <begin position="184"/>
        <end position="202"/>
    </location>
</feature>
<dbReference type="OrthoDB" id="10062876at2759"/>
<protein>
    <recommendedName>
        <fullName evidence="9">Amino acid permease/ SLC12A domain-containing protein</fullName>
    </recommendedName>
</protein>
<comment type="subcellular location">
    <subcellularLocation>
        <location evidence="1">Membrane</location>
        <topology evidence="1">Multi-pass membrane protein</topology>
    </subcellularLocation>
</comment>
<sequence>MEKKTDTTTSENGDPRSVEDGTTFHQADLDRVQRKLSRSHVQMIAIAGMVGTGLFLGLGQTLAVTGPLGVLLVYLHVATVIYATLTSIAEMTAFAPISGSFPHYAARWVDPALGFAVGWNYFYNVVITVPTEITAAAVLISFWDPDRSHIGIYVAVMCVLTIAVNLIGVRFFGNSEIFFSTLKVMLMIGLIIGGLVVTSGGGPDHQSHGFEYWRNPGPMVSYLEPGARGRFVGYLTAIIPAVFSMGGTEVIAIAAAETVNPRRNIATAMRTVFFRIVFFYILSVIVVGLLIPSNDPRIFRRASTAGQSPFVLAFSRAGIRALPSVINAAILTSAFSAGSSILFGSSRVLYGLAVRRQAPKVFSKCTASGLPYVAIMVSGAFSTLAFLNVSDKSGKVFGWLVNLATAGSLLGFATMNLTYLRFYYGLRAQGIKPEGIYHSPLQPYAAMWGLFWDIFFVLVSGISVFWSFNASDFIAGCMKASSHFIYNSLADGDSMSDINLPLFALLYVGYKIVKRTKVMPLRDLDFTTGIPSLEETEDAHDYTEPQQRTTVEKLKAIVQ</sequence>
<reference evidence="11" key="2">
    <citation type="submission" date="2015-01" db="EMBL/GenBank/DDBJ databases">
        <title>Evolutionary Origins and Diversification of the Mycorrhizal Mutualists.</title>
        <authorList>
            <consortium name="DOE Joint Genome Institute"/>
            <consortium name="Mycorrhizal Genomics Consortium"/>
            <person name="Kohler A."/>
            <person name="Kuo A."/>
            <person name="Nagy L.G."/>
            <person name="Floudas D."/>
            <person name="Copeland A."/>
            <person name="Barry K.W."/>
            <person name="Cichocki N."/>
            <person name="Veneault-Fourrey C."/>
            <person name="LaButti K."/>
            <person name="Lindquist E.A."/>
            <person name="Lipzen A."/>
            <person name="Lundell T."/>
            <person name="Morin E."/>
            <person name="Murat C."/>
            <person name="Riley R."/>
            <person name="Ohm R."/>
            <person name="Sun H."/>
            <person name="Tunlid A."/>
            <person name="Henrissat B."/>
            <person name="Grigoriev I.V."/>
            <person name="Hibbett D.S."/>
            <person name="Martin F."/>
        </authorList>
    </citation>
    <scope>NUCLEOTIDE SEQUENCE [LARGE SCALE GENOMIC DNA]</scope>
    <source>
        <strain evidence="11">F 1598</strain>
    </source>
</reference>
<feature type="domain" description="Amino acid permease/ SLC12A" evidence="9">
    <location>
        <begin position="40"/>
        <end position="475"/>
    </location>
</feature>
<evidence type="ECO:0000256" key="1">
    <source>
        <dbReference type="ARBA" id="ARBA00004141"/>
    </source>
</evidence>
<dbReference type="InParanoid" id="A0A0C3FP71"/>
<evidence type="ECO:0000256" key="5">
    <source>
        <dbReference type="ARBA" id="ARBA00022989"/>
    </source>
</evidence>
<feature type="transmembrane region" description="Helical" evidence="8">
    <location>
        <begin position="445"/>
        <end position="468"/>
    </location>
</feature>
<feature type="transmembrane region" description="Helical" evidence="8">
    <location>
        <begin position="396"/>
        <end position="424"/>
    </location>
</feature>
<evidence type="ECO:0000256" key="8">
    <source>
        <dbReference type="SAM" id="Phobius"/>
    </source>
</evidence>
<keyword evidence="3 8" id="KW-0812">Transmembrane</keyword>
<keyword evidence="5 8" id="KW-1133">Transmembrane helix</keyword>
<evidence type="ECO:0000256" key="4">
    <source>
        <dbReference type="ARBA" id="ARBA00022970"/>
    </source>
</evidence>
<dbReference type="PANTHER" id="PTHR43341:SF1">
    <property type="entry name" value="GENERAL AMINO-ACID PERMEASE GAP1"/>
    <property type="match status" value="1"/>
</dbReference>
<keyword evidence="6 8" id="KW-0472">Membrane</keyword>
<dbReference type="InterPro" id="IPR004841">
    <property type="entry name" value="AA-permease/SLC12A_dom"/>
</dbReference>
<keyword evidence="2" id="KW-0813">Transport</keyword>
<feature type="transmembrane region" description="Helical" evidence="8">
    <location>
        <begin position="41"/>
        <end position="58"/>
    </location>
</feature>
<name>A0A0C3FP71_PILCF</name>
<evidence type="ECO:0000256" key="6">
    <source>
        <dbReference type="ARBA" id="ARBA00023136"/>
    </source>
</evidence>
<feature type="transmembrane region" description="Helical" evidence="8">
    <location>
        <begin position="231"/>
        <end position="252"/>
    </location>
</feature>
<dbReference type="GO" id="GO:0016020">
    <property type="term" value="C:membrane"/>
    <property type="evidence" value="ECO:0007669"/>
    <property type="project" value="UniProtKB-SubCell"/>
</dbReference>
<dbReference type="Pfam" id="PF00324">
    <property type="entry name" value="AA_permease"/>
    <property type="match status" value="1"/>
</dbReference>
<keyword evidence="11" id="KW-1185">Reference proteome</keyword>
<evidence type="ECO:0000256" key="7">
    <source>
        <dbReference type="SAM" id="MobiDB-lite"/>
    </source>
</evidence>
<evidence type="ECO:0000313" key="11">
    <source>
        <dbReference type="Proteomes" id="UP000054166"/>
    </source>
</evidence>
<dbReference type="PANTHER" id="PTHR43341">
    <property type="entry name" value="AMINO ACID PERMEASE"/>
    <property type="match status" value="1"/>
</dbReference>
<dbReference type="Gene3D" id="1.20.1740.10">
    <property type="entry name" value="Amino acid/polyamine transporter I"/>
    <property type="match status" value="1"/>
</dbReference>
<feature type="transmembrane region" description="Helical" evidence="8">
    <location>
        <begin position="370"/>
        <end position="390"/>
    </location>
</feature>
<dbReference type="STRING" id="765440.A0A0C3FP71"/>
<evidence type="ECO:0000313" key="10">
    <source>
        <dbReference type="EMBL" id="KIM81036.1"/>
    </source>
</evidence>
<dbReference type="PIRSF" id="PIRSF006060">
    <property type="entry name" value="AA_transporter"/>
    <property type="match status" value="1"/>
</dbReference>
<evidence type="ECO:0000256" key="2">
    <source>
        <dbReference type="ARBA" id="ARBA00022448"/>
    </source>
</evidence>
<dbReference type="HOGENOM" id="CLU_007946_12_1_1"/>
<dbReference type="FunFam" id="1.20.1740.10:FF:000001">
    <property type="entry name" value="Amino acid permease"/>
    <property type="match status" value="1"/>
</dbReference>